<keyword evidence="3" id="KW-1185">Reference proteome</keyword>
<dbReference type="OrthoDB" id="2163089at2759"/>
<sequence>MGFNHGTRASDSNLESTPRSNTGSLTGPSNGKSALTNPAGHVELSGSGDGHATEDKLPTLLELLGDSSHSRNRSHGPCSPRFCLTNYLGNLVSELETPNSWEDFSAMMTGQKETLEAHVKCGFDINHIENPAQQHPLDHASRLGLSEVVRALLHAMTKASSPSWEEHEALKIASQLGHDGIARAFVEYGISKGATAEAWNDCLRVAVQNRHIEVVKLLIEAKKGLLEKERQSMLMEKACELSETNPQDQNGLADLMSLFSKNSKIKSLPWTTAAANGTKAILCLLSDTGSAESPNF</sequence>
<accession>A0A179FA60</accession>
<dbReference type="RefSeq" id="XP_018139875.1">
    <property type="nucleotide sequence ID" value="XM_018286074.1"/>
</dbReference>
<dbReference type="Proteomes" id="UP000078397">
    <property type="component" value="Unassembled WGS sequence"/>
</dbReference>
<evidence type="ECO:0000256" key="1">
    <source>
        <dbReference type="SAM" id="MobiDB-lite"/>
    </source>
</evidence>
<dbReference type="KEGG" id="pchm:VFPPC_07166"/>
<evidence type="ECO:0000313" key="3">
    <source>
        <dbReference type="Proteomes" id="UP000078397"/>
    </source>
</evidence>
<protein>
    <submittedName>
        <fullName evidence="2">Ankyrin repeats (3 copies) domain-containing protein</fullName>
    </submittedName>
</protein>
<dbReference type="SUPFAM" id="SSF48403">
    <property type="entry name" value="Ankyrin repeat"/>
    <property type="match status" value="1"/>
</dbReference>
<comment type="caution">
    <text evidence="2">The sequence shown here is derived from an EMBL/GenBank/DDBJ whole genome shotgun (WGS) entry which is preliminary data.</text>
</comment>
<feature type="region of interest" description="Disordered" evidence="1">
    <location>
        <begin position="1"/>
        <end position="54"/>
    </location>
</feature>
<organism evidence="2 3">
    <name type="scientific">Pochonia chlamydosporia 170</name>
    <dbReference type="NCBI Taxonomy" id="1380566"/>
    <lineage>
        <taxon>Eukaryota</taxon>
        <taxon>Fungi</taxon>
        <taxon>Dikarya</taxon>
        <taxon>Ascomycota</taxon>
        <taxon>Pezizomycotina</taxon>
        <taxon>Sordariomycetes</taxon>
        <taxon>Hypocreomycetidae</taxon>
        <taxon>Hypocreales</taxon>
        <taxon>Clavicipitaceae</taxon>
        <taxon>Pochonia</taxon>
    </lineage>
</organism>
<name>A0A179FA60_METCM</name>
<evidence type="ECO:0000313" key="2">
    <source>
        <dbReference type="EMBL" id="OAQ62171.1"/>
    </source>
</evidence>
<dbReference type="InterPro" id="IPR036770">
    <property type="entry name" value="Ankyrin_rpt-contain_sf"/>
</dbReference>
<gene>
    <name evidence="2" type="ORF">VFPPC_07166</name>
</gene>
<reference evidence="2 3" key="1">
    <citation type="journal article" date="2016" name="PLoS Pathog.">
        <title>Biosynthesis of antibiotic leucinostatins in bio-control fungus Purpureocillium lilacinum and their inhibition on phytophthora revealed by genome mining.</title>
        <authorList>
            <person name="Wang G."/>
            <person name="Liu Z."/>
            <person name="Lin R."/>
            <person name="Li E."/>
            <person name="Mao Z."/>
            <person name="Ling J."/>
            <person name="Yang Y."/>
            <person name="Yin W.B."/>
            <person name="Xie B."/>
        </authorList>
    </citation>
    <scope>NUCLEOTIDE SEQUENCE [LARGE SCALE GENOMIC DNA]</scope>
    <source>
        <strain evidence="2">170</strain>
    </source>
</reference>
<proteinExistence type="predicted"/>
<dbReference type="AlphaFoldDB" id="A0A179FA60"/>
<feature type="compositionally biased region" description="Polar residues" evidence="1">
    <location>
        <begin position="7"/>
        <end position="36"/>
    </location>
</feature>
<dbReference type="EMBL" id="LSBJ02000007">
    <property type="protein sequence ID" value="OAQ62171.1"/>
    <property type="molecule type" value="Genomic_DNA"/>
</dbReference>
<dbReference type="GeneID" id="28850068"/>
<dbReference type="Gene3D" id="1.25.40.20">
    <property type="entry name" value="Ankyrin repeat-containing domain"/>
    <property type="match status" value="1"/>
</dbReference>